<feature type="region of interest" description="Disordered" evidence="1">
    <location>
        <begin position="1"/>
        <end position="23"/>
    </location>
</feature>
<protein>
    <submittedName>
        <fullName evidence="2">Uncharacterized protein</fullName>
    </submittedName>
</protein>
<gene>
    <name evidence="2" type="ORF">LTR09_006399</name>
</gene>
<comment type="caution">
    <text evidence="2">The sequence shown here is derived from an EMBL/GenBank/DDBJ whole genome shotgun (WGS) entry which is preliminary data.</text>
</comment>
<reference evidence="2" key="1">
    <citation type="submission" date="2023-04" db="EMBL/GenBank/DDBJ databases">
        <title>Black Yeasts Isolated from many extreme environments.</title>
        <authorList>
            <person name="Coleine C."/>
            <person name="Stajich J.E."/>
            <person name="Selbmann L."/>
        </authorList>
    </citation>
    <scope>NUCLEOTIDE SEQUENCE</scope>
    <source>
        <strain evidence="2">CCFEE 5312</strain>
    </source>
</reference>
<dbReference type="Proteomes" id="UP001271007">
    <property type="component" value="Unassembled WGS sequence"/>
</dbReference>
<sequence length="147" mass="15513">MPVTNQVPVTPFQNTEGGADDEYQKHDRTLPFEEEVCDSIIPSLHLTLNFGGPGFLGERDSGGGVWGNFGGGGRLGERGGGGGSRLGLVSPLRTLLITVVEEEFADSSVPDLHLTLDLSSPDLMDAGDRGGGVRAREVDEVCKGEVF</sequence>
<evidence type="ECO:0000313" key="2">
    <source>
        <dbReference type="EMBL" id="KAK3052545.1"/>
    </source>
</evidence>
<dbReference type="EMBL" id="JAWDJX010000020">
    <property type="protein sequence ID" value="KAK3052545.1"/>
    <property type="molecule type" value="Genomic_DNA"/>
</dbReference>
<keyword evidence="3" id="KW-1185">Reference proteome</keyword>
<dbReference type="AlphaFoldDB" id="A0AAJ0GBU2"/>
<organism evidence="2 3">
    <name type="scientific">Extremus antarcticus</name>
    <dbReference type="NCBI Taxonomy" id="702011"/>
    <lineage>
        <taxon>Eukaryota</taxon>
        <taxon>Fungi</taxon>
        <taxon>Dikarya</taxon>
        <taxon>Ascomycota</taxon>
        <taxon>Pezizomycotina</taxon>
        <taxon>Dothideomycetes</taxon>
        <taxon>Dothideomycetidae</taxon>
        <taxon>Mycosphaerellales</taxon>
        <taxon>Extremaceae</taxon>
        <taxon>Extremus</taxon>
    </lineage>
</organism>
<proteinExistence type="predicted"/>
<name>A0AAJ0GBU2_9PEZI</name>
<evidence type="ECO:0000313" key="3">
    <source>
        <dbReference type="Proteomes" id="UP001271007"/>
    </source>
</evidence>
<evidence type="ECO:0000256" key="1">
    <source>
        <dbReference type="SAM" id="MobiDB-lite"/>
    </source>
</evidence>
<feature type="compositionally biased region" description="Polar residues" evidence="1">
    <location>
        <begin position="1"/>
        <end position="16"/>
    </location>
</feature>
<accession>A0AAJ0GBU2</accession>